<feature type="region of interest" description="Disordered" evidence="5">
    <location>
        <begin position="306"/>
        <end position="332"/>
    </location>
</feature>
<feature type="domain" description="C3H1-type" evidence="6">
    <location>
        <begin position="275"/>
        <end position="304"/>
    </location>
</feature>
<keyword evidence="3 4" id="KW-0479">Metal-binding</keyword>
<dbReference type="PANTHER" id="PTHR11082">
    <property type="entry name" value="TRNA-DIHYDROURIDINE SYNTHASE"/>
    <property type="match status" value="1"/>
</dbReference>
<dbReference type="GO" id="GO:0008270">
    <property type="term" value="F:zinc ion binding"/>
    <property type="evidence" value="ECO:0007669"/>
    <property type="project" value="UniProtKB-KW"/>
</dbReference>
<dbReference type="Pfam" id="PF01207">
    <property type="entry name" value="Dus"/>
    <property type="match status" value="1"/>
</dbReference>
<keyword evidence="4" id="KW-0285">Flavoprotein</keyword>
<keyword evidence="4" id="KW-0560">Oxidoreductase</keyword>
<dbReference type="InterPro" id="IPR035587">
    <property type="entry name" value="DUS-like_FMN-bd"/>
</dbReference>
<sequence length="332" mass="36981">MRQAVPRANVAVCVKIRLLDEFQDTYKLVCQLNDAGAHVVAIHGRKRATWHKRGPGARDGPADLHTIKAIVDKVRETRGGDSPYIVTNGNVRSKAEAIEALRFTGAAGVMSAEALLNNPSLFADSNQNPLDLCREYLHLVQMYGNPAGYRSIAFHCRRMCLSFLEKYDLLDTLLSGSRLENAMQVINTCIEYETGAATFVSDPAAKKRAVALKKIREDAKQARHRFEGRMARKAKRENKPLDFYLTQGATPPTTEQLNEIRAIPEHAKRLEKWKEAFTQVCFNFILNPHGCARGESCAFLHAQPISSSSSPANNPYQEQTQQDDDDDLLVAG</sequence>
<evidence type="ECO:0000256" key="3">
    <source>
        <dbReference type="PROSITE-ProRule" id="PRU00723"/>
    </source>
</evidence>
<dbReference type="AlphaFoldDB" id="A0A7S3JZ71"/>
<dbReference type="EMBL" id="HBIJ01015971">
    <property type="protein sequence ID" value="CAE0369882.1"/>
    <property type="molecule type" value="Transcribed_RNA"/>
</dbReference>
<organism evidence="7">
    <name type="scientific">Aureoumbra lagunensis</name>
    <dbReference type="NCBI Taxonomy" id="44058"/>
    <lineage>
        <taxon>Eukaryota</taxon>
        <taxon>Sar</taxon>
        <taxon>Stramenopiles</taxon>
        <taxon>Ochrophyta</taxon>
        <taxon>Pelagophyceae</taxon>
        <taxon>Pelagomonadales</taxon>
        <taxon>Aureoumbra</taxon>
    </lineage>
</organism>
<comment type="cofactor">
    <cofactor evidence="4">
        <name>FMN</name>
        <dbReference type="ChEBI" id="CHEBI:58210"/>
    </cofactor>
</comment>
<dbReference type="GO" id="GO:0017150">
    <property type="term" value="F:tRNA dihydrouridine synthase activity"/>
    <property type="evidence" value="ECO:0007669"/>
    <property type="project" value="UniProtKB-UniRule"/>
</dbReference>
<feature type="compositionally biased region" description="Acidic residues" evidence="5">
    <location>
        <begin position="321"/>
        <end position="332"/>
    </location>
</feature>
<gene>
    <name evidence="7" type="ORF">ALAG00032_LOCUS10646</name>
</gene>
<dbReference type="EC" id="1.3.1.-" evidence="4"/>
<keyword evidence="3 4" id="KW-0863">Zinc-finger</keyword>
<dbReference type="InterPro" id="IPR013785">
    <property type="entry name" value="Aldolase_TIM"/>
</dbReference>
<evidence type="ECO:0000256" key="4">
    <source>
        <dbReference type="RuleBase" id="RU291113"/>
    </source>
</evidence>
<comment type="similarity">
    <text evidence="4">Belongs to the dus family. Dus3 subfamily.</text>
</comment>
<keyword evidence="1" id="KW-0521">NADP</keyword>
<evidence type="ECO:0000256" key="2">
    <source>
        <dbReference type="ARBA" id="ARBA00023027"/>
    </source>
</evidence>
<dbReference type="PROSITE" id="PS50103">
    <property type="entry name" value="ZF_C3H1"/>
    <property type="match status" value="1"/>
</dbReference>
<dbReference type="PANTHER" id="PTHR11082:SF5">
    <property type="entry name" value="TRNA-DIHYDROURIDINE(16_17) SYNTHASE [NAD(P)(+)]-LIKE"/>
    <property type="match status" value="1"/>
</dbReference>
<feature type="zinc finger region" description="C3H1-type" evidence="3">
    <location>
        <begin position="275"/>
        <end position="304"/>
    </location>
</feature>
<evidence type="ECO:0000256" key="5">
    <source>
        <dbReference type="SAM" id="MobiDB-lite"/>
    </source>
</evidence>
<protein>
    <recommendedName>
        <fullName evidence="4">tRNA-dihydrouridine(47) synthase [NAD(P)(+)]</fullName>
        <ecNumber evidence="4">1.3.1.-</ecNumber>
    </recommendedName>
    <alternativeName>
        <fullName evidence="4">tRNA-dihydrouridine synthase 3</fullName>
    </alternativeName>
</protein>
<dbReference type="SUPFAM" id="SSF51395">
    <property type="entry name" value="FMN-linked oxidoreductases"/>
    <property type="match status" value="1"/>
</dbReference>
<evidence type="ECO:0000259" key="6">
    <source>
        <dbReference type="PROSITE" id="PS50103"/>
    </source>
</evidence>
<name>A0A7S3JZ71_9STRA</name>
<dbReference type="InterPro" id="IPR000571">
    <property type="entry name" value="Znf_CCCH"/>
</dbReference>
<dbReference type="Gene3D" id="3.20.20.70">
    <property type="entry name" value="Aldolase class I"/>
    <property type="match status" value="1"/>
</dbReference>
<proteinExistence type="inferred from homology"/>
<accession>A0A7S3JZ71</accession>
<keyword evidence="4" id="KW-0819">tRNA processing</keyword>
<keyword evidence="4" id="KW-0288">FMN</keyword>
<keyword evidence="2" id="KW-0520">NAD</keyword>
<reference evidence="7" key="1">
    <citation type="submission" date="2021-01" db="EMBL/GenBank/DDBJ databases">
        <authorList>
            <person name="Corre E."/>
            <person name="Pelletier E."/>
            <person name="Niang G."/>
            <person name="Scheremetjew M."/>
            <person name="Finn R."/>
            <person name="Kale V."/>
            <person name="Holt S."/>
            <person name="Cochrane G."/>
            <person name="Meng A."/>
            <person name="Brown T."/>
            <person name="Cohen L."/>
        </authorList>
    </citation>
    <scope>NUCLEOTIDE SEQUENCE</scope>
    <source>
        <strain evidence="7">CCMP1510</strain>
    </source>
</reference>
<evidence type="ECO:0000256" key="1">
    <source>
        <dbReference type="ARBA" id="ARBA00022857"/>
    </source>
</evidence>
<dbReference type="GO" id="GO:0050660">
    <property type="term" value="F:flavin adenine dinucleotide binding"/>
    <property type="evidence" value="ECO:0007669"/>
    <property type="project" value="UniProtKB-UniRule"/>
</dbReference>
<keyword evidence="3 4" id="KW-0862">Zinc</keyword>
<evidence type="ECO:0000313" key="7">
    <source>
        <dbReference type="EMBL" id="CAE0369882.1"/>
    </source>
</evidence>